<dbReference type="Gene3D" id="2.130.10.10">
    <property type="entry name" value="YVTN repeat-like/Quinoprotein amine dehydrogenase"/>
    <property type="match status" value="5"/>
</dbReference>
<feature type="repeat" description="WD" evidence="3">
    <location>
        <begin position="344"/>
        <end position="389"/>
    </location>
</feature>
<evidence type="ECO:0000256" key="4">
    <source>
        <dbReference type="SAM" id="Coils"/>
    </source>
</evidence>
<evidence type="ECO:0000259" key="5">
    <source>
        <dbReference type="PROSITE" id="PS50011"/>
    </source>
</evidence>
<dbReference type="SMART" id="SM00220">
    <property type="entry name" value="S_TKc"/>
    <property type="match status" value="1"/>
</dbReference>
<dbReference type="PROSITE" id="PS50011">
    <property type="entry name" value="PROTEIN_KINASE_DOM"/>
    <property type="match status" value="1"/>
</dbReference>
<dbReference type="InterPro" id="IPR000719">
    <property type="entry name" value="Prot_kinase_dom"/>
</dbReference>
<dbReference type="SUPFAM" id="SSF50998">
    <property type="entry name" value="Quinoprotein alcohol dehydrogenase-like"/>
    <property type="match status" value="1"/>
</dbReference>
<dbReference type="Pfam" id="PF00069">
    <property type="entry name" value="Pkinase"/>
    <property type="match status" value="1"/>
</dbReference>
<feature type="repeat" description="WD" evidence="3">
    <location>
        <begin position="302"/>
        <end position="343"/>
    </location>
</feature>
<dbReference type="Proteomes" id="UP000717585">
    <property type="component" value="Unassembled WGS sequence"/>
</dbReference>
<keyword evidence="4" id="KW-0175">Coiled coil</keyword>
<gene>
    <name evidence="6" type="ORF">J8273_6869</name>
</gene>
<organism evidence="6 7">
    <name type="scientific">Carpediemonas membranifera</name>
    <dbReference type="NCBI Taxonomy" id="201153"/>
    <lineage>
        <taxon>Eukaryota</taxon>
        <taxon>Metamonada</taxon>
        <taxon>Carpediemonas-like organisms</taxon>
        <taxon>Carpediemonas</taxon>
    </lineage>
</organism>
<feature type="repeat" description="WD" evidence="3">
    <location>
        <begin position="475"/>
        <end position="505"/>
    </location>
</feature>
<dbReference type="PROSITE" id="PS50082">
    <property type="entry name" value="WD_REPEATS_2"/>
    <property type="match status" value="11"/>
</dbReference>
<dbReference type="GO" id="GO:0005524">
    <property type="term" value="F:ATP binding"/>
    <property type="evidence" value="ECO:0007669"/>
    <property type="project" value="InterPro"/>
</dbReference>
<dbReference type="SUPFAM" id="SSF57850">
    <property type="entry name" value="RING/U-box"/>
    <property type="match status" value="1"/>
</dbReference>
<dbReference type="InterPro" id="IPR011009">
    <property type="entry name" value="Kinase-like_dom_sf"/>
</dbReference>
<dbReference type="CDD" id="cd00200">
    <property type="entry name" value="WD40"/>
    <property type="match status" value="2"/>
</dbReference>
<dbReference type="InterPro" id="IPR011047">
    <property type="entry name" value="Quinoprotein_ADH-like_sf"/>
</dbReference>
<dbReference type="InterPro" id="IPR050349">
    <property type="entry name" value="WD_LIS1/nudF_dynein_reg"/>
</dbReference>
<feature type="repeat" description="WD" evidence="3">
    <location>
        <begin position="607"/>
        <end position="650"/>
    </location>
</feature>
<dbReference type="Pfam" id="PF00400">
    <property type="entry name" value="WD40"/>
    <property type="match status" value="13"/>
</dbReference>
<proteinExistence type="predicted"/>
<dbReference type="PROSITE" id="PS00108">
    <property type="entry name" value="PROTEIN_KINASE_ST"/>
    <property type="match status" value="1"/>
</dbReference>
<dbReference type="OrthoDB" id="6363363at2759"/>
<comment type="caution">
    <text evidence="6">The sequence shown here is derived from an EMBL/GenBank/DDBJ whole genome shotgun (WGS) entry which is preliminary data.</text>
</comment>
<dbReference type="InterPro" id="IPR036322">
    <property type="entry name" value="WD40_repeat_dom_sf"/>
</dbReference>
<dbReference type="InterPro" id="IPR008271">
    <property type="entry name" value="Ser/Thr_kinase_AS"/>
</dbReference>
<feature type="coiled-coil region" evidence="4">
    <location>
        <begin position="1463"/>
        <end position="1509"/>
    </location>
</feature>
<evidence type="ECO:0000256" key="3">
    <source>
        <dbReference type="PROSITE-ProRule" id="PRU00221"/>
    </source>
</evidence>
<dbReference type="PROSITE" id="PS50294">
    <property type="entry name" value="WD_REPEATS_REGION"/>
    <property type="match status" value="9"/>
</dbReference>
<keyword evidence="7" id="KW-1185">Reference proteome</keyword>
<feature type="repeat" description="WD" evidence="3">
    <location>
        <begin position="218"/>
        <end position="259"/>
    </location>
</feature>
<feature type="repeat" description="WD" evidence="3">
    <location>
        <begin position="132"/>
        <end position="173"/>
    </location>
</feature>
<evidence type="ECO:0000313" key="7">
    <source>
        <dbReference type="Proteomes" id="UP000717585"/>
    </source>
</evidence>
<accession>A0A8J6E0H5</accession>
<reference evidence="6" key="1">
    <citation type="submission" date="2021-05" db="EMBL/GenBank/DDBJ databases">
        <title>A free-living protist that lacks canonical eukaryotic 1 DNA replication and segregation systems.</title>
        <authorList>
            <person name="Salas-Leiva D.E."/>
            <person name="Tromer E.C."/>
            <person name="Curtis B.A."/>
            <person name="Jerlstrom-Hultqvist J."/>
            <person name="Kolisko M."/>
            <person name="Yi Z."/>
            <person name="Salas-Leiva J.S."/>
            <person name="Gallot-Lavallee L."/>
            <person name="Kops G.J.P.L."/>
            <person name="Archibald J.M."/>
            <person name="Simpson A.G.B."/>
            <person name="Roger A.J."/>
        </authorList>
    </citation>
    <scope>NUCLEOTIDE SEQUENCE</scope>
    <source>
        <strain evidence="6">BICM</strain>
    </source>
</reference>
<dbReference type="EMBL" id="JAHDYR010000048">
    <property type="protein sequence ID" value="KAG9391856.1"/>
    <property type="molecule type" value="Genomic_DNA"/>
</dbReference>
<keyword evidence="6" id="KW-0808">Transferase</keyword>
<dbReference type="GO" id="GO:0004672">
    <property type="term" value="F:protein kinase activity"/>
    <property type="evidence" value="ECO:0007669"/>
    <property type="project" value="InterPro"/>
</dbReference>
<keyword evidence="2" id="KW-0677">Repeat</keyword>
<dbReference type="SUPFAM" id="SSF50978">
    <property type="entry name" value="WD40 repeat-like"/>
    <property type="match status" value="2"/>
</dbReference>
<protein>
    <submittedName>
        <fullName evidence="6">Protein kinase domain</fullName>
    </submittedName>
</protein>
<evidence type="ECO:0000256" key="2">
    <source>
        <dbReference type="ARBA" id="ARBA00022737"/>
    </source>
</evidence>
<dbReference type="CDD" id="cd20336">
    <property type="entry name" value="Rcat_RBR"/>
    <property type="match status" value="1"/>
</dbReference>
<feature type="repeat" description="WD" evidence="3">
    <location>
        <begin position="260"/>
        <end position="292"/>
    </location>
</feature>
<feature type="repeat" description="WD" evidence="3">
    <location>
        <begin position="514"/>
        <end position="554"/>
    </location>
</feature>
<dbReference type="PANTHER" id="PTHR44129">
    <property type="entry name" value="WD REPEAT-CONTAINING PROTEIN POP1"/>
    <property type="match status" value="1"/>
</dbReference>
<feature type="repeat" description="WD" evidence="3">
    <location>
        <begin position="564"/>
        <end position="598"/>
    </location>
</feature>
<dbReference type="SMART" id="SM00320">
    <property type="entry name" value="WD40"/>
    <property type="match status" value="13"/>
</dbReference>
<dbReference type="PROSITE" id="PS00678">
    <property type="entry name" value="WD_REPEATS_1"/>
    <property type="match status" value="4"/>
</dbReference>
<dbReference type="InterPro" id="IPR019775">
    <property type="entry name" value="WD40_repeat_CS"/>
</dbReference>
<dbReference type="Gene3D" id="1.10.510.10">
    <property type="entry name" value="Transferase(Phosphotransferase) domain 1"/>
    <property type="match status" value="1"/>
</dbReference>
<feature type="domain" description="Protein kinase" evidence="5">
    <location>
        <begin position="1550"/>
        <end position="1824"/>
    </location>
</feature>
<feature type="repeat" description="WD" evidence="3">
    <location>
        <begin position="691"/>
        <end position="732"/>
    </location>
</feature>
<evidence type="ECO:0000256" key="1">
    <source>
        <dbReference type="ARBA" id="ARBA00022574"/>
    </source>
</evidence>
<dbReference type="SUPFAM" id="SSF56112">
    <property type="entry name" value="Protein kinase-like (PK-like)"/>
    <property type="match status" value="1"/>
</dbReference>
<name>A0A8J6E0H5_9EUKA</name>
<keyword evidence="6" id="KW-0418">Kinase</keyword>
<feature type="repeat" description="WD" evidence="3">
    <location>
        <begin position="733"/>
        <end position="774"/>
    </location>
</feature>
<dbReference type="InterPro" id="IPR001680">
    <property type="entry name" value="WD40_rpt"/>
</dbReference>
<dbReference type="InterPro" id="IPR015943">
    <property type="entry name" value="WD40/YVTN_repeat-like_dom_sf"/>
</dbReference>
<keyword evidence="1 3" id="KW-0853">WD repeat</keyword>
<sequence>MIRDATTRVFAPEDKLHLVPIGASPLTFDDLAHVVDHLSTLAELPCEFSMRLTEPNLTVTMTQGLFSATAHHGLVDSLLDAWNSVPRCLKVLHGHSDAVTGMDIMPDGTVVSRLDSANNPVVLSLPDGSHKCLSHGCNVSSFAVSWDGMIVATAGTDRAIKLWDAESGHLVDTIRRVGSRIIGMAFTRNEKLILASSSKLWVIHHVMGAREVQEPLVIATNNECARSIALSPNDTTVAIGYHDKALKIWDIRSGRLEHTLVGHGKEISCVVFSNDGSLLASGSRDCDIRVWDCNTWVCLSTLRGHTKAVFAVGFSPDDSTLASSSEDKNVKLWSVGNGACTATIEGHTSSVRCLAFTDGALPYTATLISGSDDNTAKQWSLGRSPELTALDQTLAQPVPAAAIVRLEGTVADLTRVLDRLVVQDDLPSAFTMRLTDTNATVRLRFGALVTNEHSNELDAILATWAKARRDCIASIHAHTNNVTGVVMLPDNRMVTGSTDRTLTVWTPSCEVERTMTHDGQVFCLAASSDGSTIASGGEGPVRLWNSNTGQSLSSHTELGKPLELSGHTGAVTCLAFSYDNNTLVTGSTDKKAMVWDIQWTGKCKLTLSRHADSVRAVAISPDSSVVVTGSGDKDKAIRVWDAKTGNLQHTLRGAFGVHCLSFSSDGNLLASSAGDTVILWNTEDWQPRATLSGHRKTVRCLSIAPDGDTAVSGSNDGAIKVWSTRSGECLKTLVGHALSVRCLAFGTHGSTLLSGSNDKTAKQWHIKHSPEIKEVCAQPTLAADIRLPSDDSPLYLADLARVVIHILATGLPRSFEMRMAHPECTVRMNNNRFGCVPASAEVQPLLNALNHQRLSNEVSRICAGDISGDVEIRVTHADLPALKKLLAHVEASRVAPRSFEVQLDDPAATVTLGPTGFEVAPPSDVVDYVVSGFSFLTAHLDAISTDNEISLGEHAPLTIGDLNVALAILTERKVAPRSFEMRLADPATTVTLGPTGFEVAPPSDVVDYVVSGFSFLTAHLDAISTDNEISLGEHAPLTIGDLKTVAGLLLQRETLPTSFAMRLTRPECTISYDRNGFQSSPEKAEVQTALNPLNRAQLSRRLSEICAEPITEETDLCVTHADLPSLTKLLEHLESSSVAPRSFSVQLDAPRATVRMDSHHMMVGPEIVEIKKILLKYNKLQEAKRIHLFCAREVGADVQLSVAFLSHLELALTHVASSTSMPSAVAVEFRPTSSTVTMKGGLFVTDRHSSKVCEVLARANSTIYHTMKSEIASLRAELRLKQAIEVNLMLKDHPLLSFSVPVHDNTAVPSPEVLSGRLGSARRLPETRTADYSLIIAQAEAGVALLEKRVAEDAETAAALLARVAEMENPVLPSLEDMRTLLAEVPKQKVGTDRFANLRAFLHPSVRQAWSWASQRSKTADFTPPDQLKILQLRGLVAGANSHLSGFAKADSIARDFHDLGDYQQLRQNAQWLQEDIARNNSRREIALAAANEEKLEAVQIQLEAMETALARRTPQLVRLCPELKELTAPSASLFAELREMGLAHLMDLPEMLVDLSMSDFAVESTVSENRALCQIVTRDGQTYFGKTFKLDNEHQRKLCDREAGILSRMAHSPAVPKLHFVLINLAEQTCSVVMERLENHLRDAPADSPDTQRRLLHGLLTAIHDLHSAGICHRDLKPENVMLREGHPVLVDFETASNMDAVNMTATGVNIGTLAFSAPEEIAARNSGKKLSHREQQAADVYHAGLTMLGAMAPDYPAFCQQLLALLMGTLKEFSTVNEDKLCDALLATVAVPQALREVLCGMLATHLEARWSVRRALADGLFAASANELDPEVDLNAASSRFAMAHAFVDAIDRTRLKMFAEDPLDLTLDDNLSNTLTNIGACEEDLLAVPATLSGKESAKALPDLVVKLPQTSIAQSIGTMRFSVPVFRVTEGTLVFMPDALDYPIDDLRPVLLGLGRVLQLMLLDGIRLPADMVSNTWLVALAGGRIDLAALMPLVDRALNTSIEEARAKCPLDGFEGDLNAYRSEVLSRFTDRIQLIRNGMTARTQFSEMIAALTAAQLRALLVRPNPLTVDAVMAVLRFPADSHGVQDALRAVLEDDETRRRFAFHMFGAKLPQPGASEVRFHEEYRVYTACDGSSLIPRIEEPEVMRQLFADCVPAVEDGAAANFYVIRRDEHRFTHAEIKLLLEQREYLQNCELVTLGGGTAVDVPVNRRCPACGELASREGSLASCKISTCPFCGQQFCHKCLRRMADQAEHLRHYNRPCEIAPRQTVDLPQDLDSQRTVACPHCEYENKKVSATRRQITCQGCRRTLDVRA</sequence>
<evidence type="ECO:0000313" key="6">
    <source>
        <dbReference type="EMBL" id="KAG9391856.1"/>
    </source>
</evidence>